<dbReference type="OrthoDB" id="408373at2759"/>
<accession>A0A0D1ZGJ3</accession>
<evidence type="ECO:0000313" key="3">
    <source>
        <dbReference type="Proteomes" id="UP000053328"/>
    </source>
</evidence>
<evidence type="ECO:0000259" key="1">
    <source>
        <dbReference type="Pfam" id="PF12697"/>
    </source>
</evidence>
<name>A0A0D1ZGJ3_9EURO</name>
<dbReference type="STRING" id="91928.A0A0D1ZGJ3"/>
<proteinExistence type="predicted"/>
<dbReference type="AlphaFoldDB" id="A0A0D1ZGJ3"/>
<dbReference type="SUPFAM" id="SSF53474">
    <property type="entry name" value="alpha/beta-Hydrolases"/>
    <property type="match status" value="1"/>
</dbReference>
<feature type="domain" description="AB hydrolase-1" evidence="1">
    <location>
        <begin position="8"/>
        <end position="260"/>
    </location>
</feature>
<dbReference type="EMBL" id="KN847498">
    <property type="protein sequence ID" value="KIW12087.1"/>
    <property type="molecule type" value="Genomic_DNA"/>
</dbReference>
<dbReference type="PANTHER" id="PTHR37017:SF11">
    <property type="entry name" value="ESTERASE_LIPASE_THIOESTERASE DOMAIN-CONTAINING PROTEIN"/>
    <property type="match status" value="1"/>
</dbReference>
<dbReference type="HOGENOM" id="CLU_046066_1_3_1"/>
<keyword evidence="3" id="KW-1185">Reference proteome</keyword>
<sequence>MPPPKPTIIVVPGAWHQPAHFEPLATSLRAKEYKVIVVRLPSLHYSKLNQPVPNGVVEDVEAIKSIATRELNDYPDYDILILTHSYSSVLGSVACQDLDKLSRRAAGHTNGIAGLMTIAGLLLPAGMSILDSTGGQVPPCIQVWQSSYSDGRQYEVSMPASPPGANELLYHDLPVTVAEHWASNLRPHIYEGHRIPIPFAGHLVLPTYYLMCEDDRMLAVEEQRFIVEEANKQMPAGKEVKVTMIDSGHNPFLSQIEETVNWIRRCAGEVL</sequence>
<dbReference type="Proteomes" id="UP000053328">
    <property type="component" value="Unassembled WGS sequence"/>
</dbReference>
<dbReference type="InterPro" id="IPR052897">
    <property type="entry name" value="Sec-Metab_Biosynth_Hydrolase"/>
</dbReference>
<dbReference type="Gene3D" id="3.40.50.1820">
    <property type="entry name" value="alpha/beta hydrolase"/>
    <property type="match status" value="1"/>
</dbReference>
<organism evidence="2 3">
    <name type="scientific">Exophiala spinifera</name>
    <dbReference type="NCBI Taxonomy" id="91928"/>
    <lineage>
        <taxon>Eukaryota</taxon>
        <taxon>Fungi</taxon>
        <taxon>Dikarya</taxon>
        <taxon>Ascomycota</taxon>
        <taxon>Pezizomycotina</taxon>
        <taxon>Eurotiomycetes</taxon>
        <taxon>Chaetothyriomycetidae</taxon>
        <taxon>Chaetothyriales</taxon>
        <taxon>Herpotrichiellaceae</taxon>
        <taxon>Exophiala</taxon>
    </lineage>
</organism>
<dbReference type="InterPro" id="IPR029058">
    <property type="entry name" value="AB_hydrolase_fold"/>
</dbReference>
<evidence type="ECO:0000313" key="2">
    <source>
        <dbReference type="EMBL" id="KIW12087.1"/>
    </source>
</evidence>
<reference evidence="2 3" key="1">
    <citation type="submission" date="2015-01" db="EMBL/GenBank/DDBJ databases">
        <title>The Genome Sequence of Exophiala spinifera CBS89968.</title>
        <authorList>
            <consortium name="The Broad Institute Genomics Platform"/>
            <person name="Cuomo C."/>
            <person name="de Hoog S."/>
            <person name="Gorbushina A."/>
            <person name="Stielow B."/>
            <person name="Teixiera M."/>
            <person name="Abouelleil A."/>
            <person name="Chapman S.B."/>
            <person name="Priest M."/>
            <person name="Young S.K."/>
            <person name="Wortman J."/>
            <person name="Nusbaum C."/>
            <person name="Birren B."/>
        </authorList>
    </citation>
    <scope>NUCLEOTIDE SEQUENCE [LARGE SCALE GENOMIC DNA]</scope>
    <source>
        <strain evidence="2 3">CBS 89968</strain>
    </source>
</reference>
<protein>
    <recommendedName>
        <fullName evidence="1">AB hydrolase-1 domain-containing protein</fullName>
    </recommendedName>
</protein>
<dbReference type="Pfam" id="PF12697">
    <property type="entry name" value="Abhydrolase_6"/>
    <property type="match status" value="1"/>
</dbReference>
<dbReference type="PANTHER" id="PTHR37017">
    <property type="entry name" value="AB HYDROLASE-1 DOMAIN-CONTAINING PROTEIN-RELATED"/>
    <property type="match status" value="1"/>
</dbReference>
<dbReference type="InterPro" id="IPR000073">
    <property type="entry name" value="AB_hydrolase_1"/>
</dbReference>
<dbReference type="GeneID" id="27336444"/>
<dbReference type="RefSeq" id="XP_016232303.1">
    <property type="nucleotide sequence ID" value="XM_016383680.1"/>
</dbReference>
<dbReference type="VEuPathDB" id="FungiDB:PV08_09361"/>
<gene>
    <name evidence="2" type="ORF">PV08_09361</name>
</gene>